<comment type="catalytic activity">
    <reaction evidence="5">
        <text>glucuronate acceptor + UDP-alpha-D-glucuronate = acceptor beta-D-glucuronoside + UDP + H(+)</text>
        <dbReference type="Rhea" id="RHEA:21032"/>
        <dbReference type="ChEBI" id="CHEBI:15378"/>
        <dbReference type="ChEBI" id="CHEBI:58052"/>
        <dbReference type="ChEBI" id="CHEBI:58223"/>
        <dbReference type="ChEBI" id="CHEBI:132367"/>
        <dbReference type="ChEBI" id="CHEBI:132368"/>
        <dbReference type="EC" id="2.4.1.17"/>
    </reaction>
</comment>
<evidence type="ECO:0000256" key="5">
    <source>
        <dbReference type="RuleBase" id="RU362059"/>
    </source>
</evidence>
<dbReference type="GeneID" id="20215951"/>
<evidence type="ECO:0000256" key="3">
    <source>
        <dbReference type="ARBA" id="ARBA00022679"/>
    </source>
</evidence>
<dbReference type="Pfam" id="PF00201">
    <property type="entry name" value="UDPGT"/>
    <property type="match status" value="2"/>
</dbReference>
<dbReference type="Proteomes" id="UP000015101">
    <property type="component" value="Unassembled WGS sequence"/>
</dbReference>
<evidence type="ECO:0000256" key="2">
    <source>
        <dbReference type="ARBA" id="ARBA00022676"/>
    </source>
</evidence>
<dbReference type="PANTHER" id="PTHR48043:SF145">
    <property type="entry name" value="FI06409P-RELATED"/>
    <property type="match status" value="1"/>
</dbReference>
<evidence type="ECO:0000256" key="4">
    <source>
        <dbReference type="RuleBase" id="RU003718"/>
    </source>
</evidence>
<reference evidence="6 8" key="2">
    <citation type="journal article" date="2013" name="Nature">
        <title>Insights into bilaterian evolution from three spiralian genomes.</title>
        <authorList>
            <person name="Simakov O."/>
            <person name="Marletaz F."/>
            <person name="Cho S.J."/>
            <person name="Edsinger-Gonzales E."/>
            <person name="Havlak P."/>
            <person name="Hellsten U."/>
            <person name="Kuo D.H."/>
            <person name="Larsson T."/>
            <person name="Lv J."/>
            <person name="Arendt D."/>
            <person name="Savage R."/>
            <person name="Osoegawa K."/>
            <person name="de Jong P."/>
            <person name="Grimwood J."/>
            <person name="Chapman J.A."/>
            <person name="Shapiro H."/>
            <person name="Aerts A."/>
            <person name="Otillar R.P."/>
            <person name="Terry A.Y."/>
            <person name="Boore J.L."/>
            <person name="Grigoriev I.V."/>
            <person name="Lindberg D.R."/>
            <person name="Seaver E.C."/>
            <person name="Weisblat D.A."/>
            <person name="Putnam N.H."/>
            <person name="Rokhsar D.S."/>
        </authorList>
    </citation>
    <scope>NUCLEOTIDE SEQUENCE</scope>
</reference>
<dbReference type="eggNOG" id="KOG1192">
    <property type="taxonomic scope" value="Eukaryota"/>
</dbReference>
<dbReference type="OrthoDB" id="5835829at2759"/>
<reference evidence="8" key="1">
    <citation type="submission" date="2012-12" db="EMBL/GenBank/DDBJ databases">
        <authorList>
            <person name="Hellsten U."/>
            <person name="Grimwood J."/>
            <person name="Chapman J.A."/>
            <person name="Shapiro H."/>
            <person name="Aerts A."/>
            <person name="Otillar R.P."/>
            <person name="Terry A.Y."/>
            <person name="Boore J.L."/>
            <person name="Simakov O."/>
            <person name="Marletaz F."/>
            <person name="Cho S.-J."/>
            <person name="Edsinger-Gonzales E."/>
            <person name="Havlak P."/>
            <person name="Kuo D.-H."/>
            <person name="Larsson T."/>
            <person name="Lv J."/>
            <person name="Arendt D."/>
            <person name="Savage R."/>
            <person name="Osoegawa K."/>
            <person name="de Jong P."/>
            <person name="Lindberg D.R."/>
            <person name="Seaver E.C."/>
            <person name="Weisblat D.A."/>
            <person name="Putnam N.H."/>
            <person name="Grigoriev I.V."/>
            <person name="Rokhsar D.S."/>
        </authorList>
    </citation>
    <scope>NUCLEOTIDE SEQUENCE</scope>
</reference>
<dbReference type="OMA" id="WIEYVTH"/>
<dbReference type="HOGENOM" id="CLU_784308_0_0_1"/>
<dbReference type="PROSITE" id="PS00375">
    <property type="entry name" value="UDPGT"/>
    <property type="match status" value="2"/>
</dbReference>
<dbReference type="PANTHER" id="PTHR48043">
    <property type="entry name" value="EG:EG0003.4 PROTEIN-RELATED"/>
    <property type="match status" value="1"/>
</dbReference>
<proteinExistence type="inferred from homology"/>
<dbReference type="EC" id="2.4.1.17" evidence="5"/>
<dbReference type="RefSeq" id="XP_009020236.1">
    <property type="nucleotide sequence ID" value="XM_009021988.1"/>
</dbReference>
<reference evidence="7" key="3">
    <citation type="submission" date="2015-06" db="UniProtKB">
        <authorList>
            <consortium name="EnsemblMetazoa"/>
        </authorList>
    </citation>
    <scope>IDENTIFICATION</scope>
</reference>
<dbReference type="EMBL" id="KB096743">
    <property type="protein sequence ID" value="ESO01582.1"/>
    <property type="molecule type" value="Genomic_DNA"/>
</dbReference>
<dbReference type="CTD" id="20215951"/>
<dbReference type="InParanoid" id="T1G4F3"/>
<name>T1G4F3_HELRO</name>
<comment type="subcellular location">
    <subcellularLocation>
        <location evidence="5">Membrane</location>
        <topology evidence="5">Single-pass membrane protein</topology>
    </subcellularLocation>
</comment>
<keyword evidence="2 4" id="KW-0328">Glycosyltransferase</keyword>
<dbReference type="FunFam" id="3.40.50.2000:FF:000533">
    <property type="entry name" value="UDP-glucuronosyltransferase"/>
    <property type="match status" value="1"/>
</dbReference>
<evidence type="ECO:0000313" key="7">
    <source>
        <dbReference type="EnsemblMetazoa" id="HelroP81526"/>
    </source>
</evidence>
<dbReference type="InterPro" id="IPR050271">
    <property type="entry name" value="UDP-glycosyltransferase"/>
</dbReference>
<accession>T1G4F3</accession>
<evidence type="ECO:0000313" key="8">
    <source>
        <dbReference type="Proteomes" id="UP000015101"/>
    </source>
</evidence>
<dbReference type="CDD" id="cd03784">
    <property type="entry name" value="GT1_Gtf-like"/>
    <property type="match status" value="2"/>
</dbReference>
<keyword evidence="5" id="KW-1133">Transmembrane helix</keyword>
<keyword evidence="8" id="KW-1185">Reference proteome</keyword>
<dbReference type="SUPFAM" id="SSF53756">
    <property type="entry name" value="UDP-Glycosyltransferase/glycogen phosphorylase"/>
    <property type="match status" value="2"/>
</dbReference>
<dbReference type="AlphaFoldDB" id="T1G4F3"/>
<keyword evidence="5" id="KW-0812">Transmembrane</keyword>
<keyword evidence="5" id="KW-0472">Membrane</keyword>
<evidence type="ECO:0000256" key="1">
    <source>
        <dbReference type="ARBA" id="ARBA00009995"/>
    </source>
</evidence>
<evidence type="ECO:0000313" key="6">
    <source>
        <dbReference type="EMBL" id="ESO01582.1"/>
    </source>
</evidence>
<dbReference type="KEGG" id="hro:HELRODRAFT_81526"/>
<dbReference type="InterPro" id="IPR035595">
    <property type="entry name" value="UDP_glycos_trans_CS"/>
</dbReference>
<sequence length="354" mass="40381">NTLILDWLPQNDVLGHPSTKLFITHCGNNGIHEALYHGVPMLGFPLFAEQGENCRRMIAFEFGIKMDIFTFTEAELVENVLEILTNPKYKSSIKQMSKVFKDQPMAPLQKALFWMEHVIKHGGSHLRSSAIDLPLYQFLCFDTIAVLLLIITIVTFAVFQVSKFSLLYFYEVDHHFNSFIPNFPNHISVAGLTCSPAQNLPKNILDFINGRIVDGKDPGVILMSFGSFVDYMPNRLIEKFFKVFESLNETILVRYKIKQNDTQPKPTIPTNVMISDWLPQNDLLGHPSTKLFITHCGNNGQHEALYHGVPMLGFPLFAEQDENARKVIALQFGLIMDIMTFTEKELFGWFISVF</sequence>
<organism evidence="7 8">
    <name type="scientific">Helobdella robusta</name>
    <name type="common">Californian leech</name>
    <dbReference type="NCBI Taxonomy" id="6412"/>
    <lineage>
        <taxon>Eukaryota</taxon>
        <taxon>Metazoa</taxon>
        <taxon>Spiralia</taxon>
        <taxon>Lophotrochozoa</taxon>
        <taxon>Annelida</taxon>
        <taxon>Clitellata</taxon>
        <taxon>Hirudinea</taxon>
        <taxon>Rhynchobdellida</taxon>
        <taxon>Glossiphoniidae</taxon>
        <taxon>Helobdella</taxon>
    </lineage>
</organism>
<dbReference type="Gene3D" id="3.40.50.2000">
    <property type="entry name" value="Glycogen Phosphorylase B"/>
    <property type="match status" value="2"/>
</dbReference>
<comment type="similarity">
    <text evidence="1 4">Belongs to the UDP-glycosyltransferase family.</text>
</comment>
<dbReference type="STRING" id="6412.T1G4F3"/>
<dbReference type="InterPro" id="IPR002213">
    <property type="entry name" value="UDP_glucos_trans"/>
</dbReference>
<dbReference type="GO" id="GO:0016020">
    <property type="term" value="C:membrane"/>
    <property type="evidence" value="ECO:0007669"/>
    <property type="project" value="UniProtKB-SubCell"/>
</dbReference>
<dbReference type="EMBL" id="AMQM01004952">
    <property type="status" value="NOT_ANNOTATED_CDS"/>
    <property type="molecule type" value="Genomic_DNA"/>
</dbReference>
<dbReference type="EMBL" id="AMQM01004951">
    <property type="status" value="NOT_ANNOTATED_CDS"/>
    <property type="molecule type" value="Genomic_DNA"/>
</dbReference>
<gene>
    <name evidence="7" type="primary">20215951</name>
    <name evidence="6" type="ORF">HELRODRAFT_81526</name>
</gene>
<protein>
    <recommendedName>
        <fullName evidence="5">UDP-glucuronosyltransferase</fullName>
        <ecNumber evidence="5">2.4.1.17</ecNumber>
    </recommendedName>
</protein>
<feature type="transmembrane region" description="Helical" evidence="5">
    <location>
        <begin position="135"/>
        <end position="159"/>
    </location>
</feature>
<dbReference type="EnsemblMetazoa" id="HelroT81526">
    <property type="protein sequence ID" value="HelroP81526"/>
    <property type="gene ID" value="HelroG81526"/>
</dbReference>
<keyword evidence="3 4" id="KW-0808">Transferase</keyword>
<dbReference type="FunFam" id="3.40.50.2000:FF:000427">
    <property type="entry name" value="UDP-glucuronosyltransferase"/>
    <property type="match status" value="1"/>
</dbReference>
<dbReference type="GO" id="GO:0015020">
    <property type="term" value="F:glucuronosyltransferase activity"/>
    <property type="evidence" value="ECO:0007669"/>
    <property type="project" value="UniProtKB-EC"/>
</dbReference>